<dbReference type="OMA" id="EPMKSKM"/>
<dbReference type="SUPFAM" id="SSF54236">
    <property type="entry name" value="Ubiquitin-like"/>
    <property type="match status" value="1"/>
</dbReference>
<dbReference type="PANTHER" id="PTHR12329:SF36">
    <property type="entry name" value="UBIQUITIN-LIKE DOMAIN-CONTAINING PROTEIN"/>
    <property type="match status" value="1"/>
</dbReference>
<evidence type="ECO:0000313" key="5">
    <source>
        <dbReference type="Proteomes" id="UP000030687"/>
    </source>
</evidence>
<keyword evidence="5" id="KW-1185">Reference proteome</keyword>
<dbReference type="EMBL" id="KI536661">
    <property type="protein sequence ID" value="ESR53775.1"/>
    <property type="molecule type" value="Genomic_DNA"/>
</dbReference>
<protein>
    <recommendedName>
        <fullName evidence="3">Ubiquitin-like domain-containing protein</fullName>
    </recommendedName>
</protein>
<keyword evidence="1" id="KW-0143">Chaperone</keyword>
<dbReference type="GO" id="GO:0000774">
    <property type="term" value="F:adenyl-nucleotide exchange factor activity"/>
    <property type="evidence" value="ECO:0007669"/>
    <property type="project" value="TreeGrafter"/>
</dbReference>
<dbReference type="InterPro" id="IPR029071">
    <property type="entry name" value="Ubiquitin-like_domsf"/>
</dbReference>
<dbReference type="Gene3D" id="1.20.58.120">
    <property type="entry name" value="BAG domain"/>
    <property type="match status" value="1"/>
</dbReference>
<dbReference type="InterPro" id="IPR039773">
    <property type="entry name" value="BAG_chaperone_regulator"/>
</dbReference>
<dbReference type="GO" id="GO:0050821">
    <property type="term" value="P:protein stabilization"/>
    <property type="evidence" value="ECO:0007669"/>
    <property type="project" value="TreeGrafter"/>
</dbReference>
<dbReference type="Gramene" id="ESR53775">
    <property type="protein sequence ID" value="ESR53775"/>
    <property type="gene ID" value="CICLE_v10021471mg"/>
</dbReference>
<dbReference type="eggNOG" id="KOG4361">
    <property type="taxonomic scope" value="Eukaryota"/>
</dbReference>
<dbReference type="Pfam" id="PF00240">
    <property type="entry name" value="ubiquitin"/>
    <property type="match status" value="1"/>
</dbReference>
<reference evidence="4 5" key="1">
    <citation type="submission" date="2013-10" db="EMBL/GenBank/DDBJ databases">
        <authorList>
            <consortium name="International Citrus Genome Consortium"/>
            <person name="Jenkins J."/>
            <person name="Schmutz J."/>
            <person name="Prochnik S."/>
            <person name="Rokhsar D."/>
            <person name="Gmitter F."/>
            <person name="Ollitrault P."/>
            <person name="Machado M."/>
            <person name="Talon M."/>
            <person name="Wincker P."/>
            <person name="Jaillon O."/>
            <person name="Morgante M."/>
        </authorList>
    </citation>
    <scope>NUCLEOTIDE SEQUENCE</scope>
    <source>
        <strain evidence="5">cv. Clemenules</strain>
    </source>
</reference>
<dbReference type="InterPro" id="IPR003103">
    <property type="entry name" value="BAG_domain"/>
</dbReference>
<dbReference type="GO" id="GO:0005737">
    <property type="term" value="C:cytoplasm"/>
    <property type="evidence" value="ECO:0007669"/>
    <property type="project" value="TreeGrafter"/>
</dbReference>
<dbReference type="AlphaFoldDB" id="V4TQ15"/>
<organism evidence="4 5">
    <name type="scientific">Citrus clementina</name>
    <name type="common">Clementine</name>
    <name type="synonym">Citrus deliciosa x Citrus sinensis</name>
    <dbReference type="NCBI Taxonomy" id="85681"/>
    <lineage>
        <taxon>Eukaryota</taxon>
        <taxon>Viridiplantae</taxon>
        <taxon>Streptophyta</taxon>
        <taxon>Embryophyta</taxon>
        <taxon>Tracheophyta</taxon>
        <taxon>Spermatophyta</taxon>
        <taxon>Magnoliopsida</taxon>
        <taxon>eudicotyledons</taxon>
        <taxon>Gunneridae</taxon>
        <taxon>Pentapetalae</taxon>
        <taxon>rosids</taxon>
        <taxon>malvids</taxon>
        <taxon>Sapindales</taxon>
        <taxon>Rutaceae</taxon>
        <taxon>Aurantioideae</taxon>
        <taxon>Citrus</taxon>
    </lineage>
</organism>
<dbReference type="SUPFAM" id="SSF63491">
    <property type="entry name" value="BAG domain"/>
    <property type="match status" value="1"/>
</dbReference>
<name>V4TQ15_CITCL</name>
<feature type="region of interest" description="Disordered" evidence="2">
    <location>
        <begin position="1"/>
        <end position="32"/>
    </location>
</feature>
<dbReference type="Gramene" id="ESR53773">
    <property type="protein sequence ID" value="ESR53773"/>
    <property type="gene ID" value="CICLE_v10021471mg"/>
</dbReference>
<accession>V4TQ15</accession>
<dbReference type="PANTHER" id="PTHR12329">
    <property type="entry name" value="BCL2-ASSOCIATED ATHANOGENE"/>
    <property type="match status" value="1"/>
</dbReference>
<evidence type="ECO:0000256" key="2">
    <source>
        <dbReference type="SAM" id="MobiDB-lite"/>
    </source>
</evidence>
<gene>
    <name evidence="4" type="ORF">CICLE_v10021471mg</name>
</gene>
<dbReference type="Pfam" id="PF02179">
    <property type="entry name" value="BAG"/>
    <property type="match status" value="1"/>
</dbReference>
<dbReference type="PROSITE" id="PS50053">
    <property type="entry name" value="UBIQUITIN_2"/>
    <property type="match status" value="1"/>
</dbReference>
<dbReference type="OrthoDB" id="776628at2759"/>
<dbReference type="Gene3D" id="3.10.20.90">
    <property type="entry name" value="Phosphatidylinositol 3-kinase Catalytic Subunit, Chain A, domain 1"/>
    <property type="match status" value="1"/>
</dbReference>
<proteinExistence type="predicted"/>
<dbReference type="InterPro" id="IPR036533">
    <property type="entry name" value="BAG_dom_sf"/>
</dbReference>
<evidence type="ECO:0000313" key="4">
    <source>
        <dbReference type="EMBL" id="ESR53775.1"/>
    </source>
</evidence>
<dbReference type="EMBL" id="KI536661">
    <property type="protein sequence ID" value="ESR53773.1"/>
    <property type="molecule type" value="Genomic_DNA"/>
</dbReference>
<feature type="compositionally biased region" description="Low complexity" evidence="2">
    <location>
        <begin position="1"/>
        <end position="27"/>
    </location>
</feature>
<dbReference type="SMR" id="V4TQ15"/>
<dbReference type="InParanoid" id="V4TQ15"/>
<dbReference type="GO" id="GO:0051087">
    <property type="term" value="F:protein-folding chaperone binding"/>
    <property type="evidence" value="ECO:0007669"/>
    <property type="project" value="InterPro"/>
</dbReference>
<dbReference type="InterPro" id="IPR000626">
    <property type="entry name" value="Ubiquitin-like_dom"/>
</dbReference>
<feature type="domain" description="Ubiquitin-like" evidence="3">
    <location>
        <begin position="56"/>
        <end position="126"/>
    </location>
</feature>
<dbReference type="STRING" id="85681.V4TQ15"/>
<evidence type="ECO:0000259" key="3">
    <source>
        <dbReference type="PROSITE" id="PS50053"/>
    </source>
</evidence>
<dbReference type="EMBL" id="KI536661">
    <property type="protein sequence ID" value="ESR53774.1"/>
    <property type="molecule type" value="Genomic_DNA"/>
</dbReference>
<sequence>MLSLARSKSSSVSSRVNMNNNNNNNNNPGELEIRPGGMFVQMRNSESSNRSSVSVPTIKVRVKFGSTYHEVLISPQASFGELKKMLSERTGLHPEEQKLIYKKKERDSKGYLDVARVRDGSKIVLVEDIINRERRCLEMLKIAKFQKDSNSIAQICFQVDKFAQQVTDLEAIASRGVELTDKHLDNLIGNLMTELVKLDEIVVDGDLKLQKRKQEKRVQSYIETLDMLRLRNTQLSSKSGKVPLQKQEHSSGKVTVPLQKQAKQRNLTELMHSFRDSDSFVVTTKWETFD</sequence>
<evidence type="ECO:0000256" key="1">
    <source>
        <dbReference type="ARBA" id="ARBA00023186"/>
    </source>
</evidence>
<dbReference type="Proteomes" id="UP000030687">
    <property type="component" value="Unassembled WGS sequence"/>
</dbReference>
<dbReference type="Gramene" id="ESR53774">
    <property type="protein sequence ID" value="ESR53774"/>
    <property type="gene ID" value="CICLE_v10021471mg"/>
</dbReference>